<protein>
    <submittedName>
        <fullName evidence="1">Uncharacterized protein</fullName>
    </submittedName>
</protein>
<evidence type="ECO:0000313" key="1">
    <source>
        <dbReference type="EMBL" id="QJW90971.1"/>
    </source>
</evidence>
<dbReference type="RefSeq" id="WP_171740816.1">
    <property type="nucleotide sequence ID" value="NZ_CP053435.1"/>
</dbReference>
<accession>A0A6M5YCM2</accession>
<keyword evidence="2" id="KW-1185">Reference proteome</keyword>
<organism evidence="1 2">
    <name type="scientific">Spirosoma taeanense</name>
    <dbReference type="NCBI Taxonomy" id="2735870"/>
    <lineage>
        <taxon>Bacteria</taxon>
        <taxon>Pseudomonadati</taxon>
        <taxon>Bacteroidota</taxon>
        <taxon>Cytophagia</taxon>
        <taxon>Cytophagales</taxon>
        <taxon>Cytophagaceae</taxon>
        <taxon>Spirosoma</taxon>
    </lineage>
</organism>
<dbReference type="Proteomes" id="UP000502756">
    <property type="component" value="Chromosome"/>
</dbReference>
<evidence type="ECO:0000313" key="2">
    <source>
        <dbReference type="Proteomes" id="UP000502756"/>
    </source>
</evidence>
<dbReference type="AlphaFoldDB" id="A0A6M5YCM2"/>
<dbReference type="KEGG" id="stae:HNV11_17100"/>
<sequence>MDSLLPLVVGFNNWSIKLMSYVNLSTSRTSRPKKPSELTNGRKNWDADAVVVETYDRISTVFCPN</sequence>
<name>A0A6M5YCM2_9BACT</name>
<proteinExistence type="predicted"/>
<gene>
    <name evidence="1" type="ORF">HNV11_17100</name>
</gene>
<dbReference type="EMBL" id="CP053435">
    <property type="protein sequence ID" value="QJW90971.1"/>
    <property type="molecule type" value="Genomic_DNA"/>
</dbReference>
<reference evidence="1 2" key="1">
    <citation type="submission" date="2020-05" db="EMBL/GenBank/DDBJ databases">
        <title>Genome sequencing of Spirosoma sp. TS118.</title>
        <authorList>
            <person name="Lee J.-H."/>
            <person name="Jeong S."/>
            <person name="Zhao L."/>
            <person name="Jung J.-H."/>
            <person name="Kim M.-K."/>
            <person name="Lim S."/>
        </authorList>
    </citation>
    <scope>NUCLEOTIDE SEQUENCE [LARGE SCALE GENOMIC DNA]</scope>
    <source>
        <strain evidence="1 2">TS118</strain>
    </source>
</reference>